<protein>
    <submittedName>
        <fullName evidence="1">Peptide transport system permease protein sapC (TC 3.A.1.5.5)</fullName>
    </submittedName>
</protein>
<dbReference type="EMBL" id="CZQD01000009">
    <property type="protein sequence ID" value="CUS55735.1"/>
    <property type="molecule type" value="Genomic_DNA"/>
</dbReference>
<dbReference type="AlphaFoldDB" id="A0A160TWC5"/>
<sequence>MNTTPATPPAGGQPNLSGTVMFYKQPQPLSAEAHAGLGVKQIEQPFAFLRESHAVPVTVSEFGRAASFYPLIFVGEERTPVAVMGIRQGQNLYVDNNGFVADDHYVPAFVRRYPFVFASDEGSDRLVLCVDRAAPMVSNQPEVPFFENGQPSKFTNDAIEFCKEFERQRQATVEFGRILKDMDLLEQKTVSFQPRDNQGNPVGQQQKIADYWAVSEDKLNALPTEKFLELRSNGALGAIYAHLISLMNWQVVIQRAVRIQATEAVAAPVN</sequence>
<dbReference type="InterPro" id="IPR010836">
    <property type="entry name" value="SapC"/>
</dbReference>
<gene>
    <name evidence="1" type="ORF">MGWOODY_Hyp298</name>
</gene>
<proteinExistence type="predicted"/>
<dbReference type="Pfam" id="PF07277">
    <property type="entry name" value="SapC"/>
    <property type="match status" value="1"/>
</dbReference>
<organism evidence="1">
    <name type="scientific">hydrothermal vent metagenome</name>
    <dbReference type="NCBI Taxonomy" id="652676"/>
    <lineage>
        <taxon>unclassified sequences</taxon>
        <taxon>metagenomes</taxon>
        <taxon>ecological metagenomes</taxon>
    </lineage>
</organism>
<reference evidence="1" key="1">
    <citation type="submission" date="2015-10" db="EMBL/GenBank/DDBJ databases">
        <authorList>
            <person name="Gilbert D.G."/>
        </authorList>
    </citation>
    <scope>NUCLEOTIDE SEQUENCE</scope>
</reference>
<accession>A0A160TWC5</accession>
<name>A0A160TWC5_9ZZZZ</name>
<evidence type="ECO:0000313" key="1">
    <source>
        <dbReference type="EMBL" id="CUS55735.1"/>
    </source>
</evidence>